<dbReference type="InterPro" id="IPR028116">
    <property type="entry name" value="Cis-CaaD-like"/>
</dbReference>
<dbReference type="SUPFAM" id="SSF55331">
    <property type="entry name" value="Tautomerase/MIF"/>
    <property type="match status" value="1"/>
</dbReference>
<name>A0A7H8R043_TALRU</name>
<keyword evidence="3" id="KW-1185">Reference proteome</keyword>
<gene>
    <name evidence="2" type="ORF">TRUGW13939_06205</name>
</gene>
<evidence type="ECO:0000259" key="1">
    <source>
        <dbReference type="Pfam" id="PF14832"/>
    </source>
</evidence>
<evidence type="ECO:0000313" key="3">
    <source>
        <dbReference type="Proteomes" id="UP000509510"/>
    </source>
</evidence>
<feature type="domain" description="Tautomerase cis-CaaD-like" evidence="1">
    <location>
        <begin position="1"/>
        <end position="134"/>
    </location>
</feature>
<dbReference type="InterPro" id="IPR014347">
    <property type="entry name" value="Tautomerase/MIF_sf"/>
</dbReference>
<evidence type="ECO:0000313" key="2">
    <source>
        <dbReference type="EMBL" id="QKX59075.1"/>
    </source>
</evidence>
<dbReference type="EMBL" id="CP055900">
    <property type="protein sequence ID" value="QKX59075.1"/>
    <property type="molecule type" value="Genomic_DNA"/>
</dbReference>
<protein>
    <recommendedName>
        <fullName evidence="1">Tautomerase cis-CaaD-like domain-containing protein</fullName>
    </recommendedName>
</protein>
<dbReference type="OrthoDB" id="2129288at2759"/>
<organism evidence="2 3">
    <name type="scientific">Talaromyces rugulosus</name>
    <name type="common">Penicillium rugulosum</name>
    <dbReference type="NCBI Taxonomy" id="121627"/>
    <lineage>
        <taxon>Eukaryota</taxon>
        <taxon>Fungi</taxon>
        <taxon>Dikarya</taxon>
        <taxon>Ascomycota</taxon>
        <taxon>Pezizomycotina</taxon>
        <taxon>Eurotiomycetes</taxon>
        <taxon>Eurotiomycetidae</taxon>
        <taxon>Eurotiales</taxon>
        <taxon>Trichocomaceae</taxon>
        <taxon>Talaromyces</taxon>
        <taxon>Talaromyces sect. Islandici</taxon>
    </lineage>
</organism>
<dbReference type="KEGG" id="trg:TRUGW13939_06205"/>
<dbReference type="Gene3D" id="3.30.429.10">
    <property type="entry name" value="Macrophage Migration Inhibitory Factor"/>
    <property type="match status" value="1"/>
</dbReference>
<dbReference type="GeneID" id="55993700"/>
<dbReference type="AlphaFoldDB" id="A0A7H8R043"/>
<reference evidence="3" key="1">
    <citation type="submission" date="2020-06" db="EMBL/GenBank/DDBJ databases">
        <title>A chromosome-scale genome assembly of Talaromyces rugulosus W13939.</title>
        <authorList>
            <person name="Wang B."/>
            <person name="Guo L."/>
            <person name="Ye K."/>
            <person name="Wang L."/>
        </authorList>
    </citation>
    <scope>NUCLEOTIDE SEQUENCE [LARGE SCALE GENOMIC DNA]</scope>
    <source>
        <strain evidence="3">W13939</strain>
    </source>
</reference>
<accession>A0A7H8R043</accession>
<dbReference type="Proteomes" id="UP000509510">
    <property type="component" value="Chromosome III"/>
</dbReference>
<dbReference type="Pfam" id="PF14832">
    <property type="entry name" value="Tautomerase_3"/>
    <property type="match status" value="1"/>
</dbReference>
<sequence>MPRWTFELAPGTISKEDKAYLAQKITALYTDNYNIPTFWVNVFFHENGEGNFCSGGITPPNAVFFHLDHAASKIETETRRQEFIQKVNANVKPIFDAKGIKWEYNIYEHPRDNWRINDMIPPMDFPEVLKEWVERINLFLTKEQAARFELFGD</sequence>
<proteinExistence type="predicted"/>
<dbReference type="RefSeq" id="XP_035345253.1">
    <property type="nucleotide sequence ID" value="XM_035489360.1"/>
</dbReference>